<feature type="compositionally biased region" description="Polar residues" evidence="1">
    <location>
        <begin position="1"/>
        <end position="21"/>
    </location>
</feature>
<evidence type="ECO:0000256" key="1">
    <source>
        <dbReference type="SAM" id="MobiDB-lite"/>
    </source>
</evidence>
<evidence type="ECO:0000313" key="3">
    <source>
        <dbReference type="Proteomes" id="UP001419268"/>
    </source>
</evidence>
<dbReference type="EMBL" id="JBBNAG010000009">
    <property type="protein sequence ID" value="KAK9106067.1"/>
    <property type="molecule type" value="Genomic_DNA"/>
</dbReference>
<organism evidence="2 3">
    <name type="scientific">Stephania cephalantha</name>
    <dbReference type="NCBI Taxonomy" id="152367"/>
    <lineage>
        <taxon>Eukaryota</taxon>
        <taxon>Viridiplantae</taxon>
        <taxon>Streptophyta</taxon>
        <taxon>Embryophyta</taxon>
        <taxon>Tracheophyta</taxon>
        <taxon>Spermatophyta</taxon>
        <taxon>Magnoliopsida</taxon>
        <taxon>Ranunculales</taxon>
        <taxon>Menispermaceae</taxon>
        <taxon>Menispermoideae</taxon>
        <taxon>Cissampelideae</taxon>
        <taxon>Stephania</taxon>
    </lineage>
</organism>
<name>A0AAP0FCT2_9MAGN</name>
<gene>
    <name evidence="2" type="ORF">Scep_022911</name>
</gene>
<protein>
    <submittedName>
        <fullName evidence="2">Uncharacterized protein</fullName>
    </submittedName>
</protein>
<comment type="caution">
    <text evidence="2">The sequence shown here is derived from an EMBL/GenBank/DDBJ whole genome shotgun (WGS) entry which is preliminary data.</text>
</comment>
<keyword evidence="3" id="KW-1185">Reference proteome</keyword>
<evidence type="ECO:0000313" key="2">
    <source>
        <dbReference type="EMBL" id="KAK9106067.1"/>
    </source>
</evidence>
<sequence length="175" mass="18814">MVPDSMDSSTCGPSMDSSSSPVGGGGMDTAPPKMQHVLALPVPSLSSPRAGRVGRYNPRPRRDDGTKPNTSLAFFGRNRVHSPPCTRTRAPRDTSTECRTPALFEIADIIDLANSLSLSLNRKTEANTRAHRPGTNRADHRLVPVRRARVFTLECASSSLGVRGLFTRSTTAASQ</sequence>
<dbReference type="AlphaFoldDB" id="A0AAP0FCT2"/>
<feature type="region of interest" description="Disordered" evidence="1">
    <location>
        <begin position="1"/>
        <end position="94"/>
    </location>
</feature>
<reference evidence="2 3" key="1">
    <citation type="submission" date="2024-01" db="EMBL/GenBank/DDBJ databases">
        <title>Genome assemblies of Stephania.</title>
        <authorList>
            <person name="Yang L."/>
        </authorList>
    </citation>
    <scope>NUCLEOTIDE SEQUENCE [LARGE SCALE GENOMIC DNA]</scope>
    <source>
        <strain evidence="2">JXDWG</strain>
        <tissue evidence="2">Leaf</tissue>
    </source>
</reference>
<accession>A0AAP0FCT2</accession>
<proteinExistence type="predicted"/>
<dbReference type="Proteomes" id="UP001419268">
    <property type="component" value="Unassembled WGS sequence"/>
</dbReference>